<organism evidence="3">
    <name type="scientific">marine sediment metagenome</name>
    <dbReference type="NCBI Taxonomy" id="412755"/>
    <lineage>
        <taxon>unclassified sequences</taxon>
        <taxon>metagenomes</taxon>
        <taxon>ecological metagenomes</taxon>
    </lineage>
</organism>
<dbReference type="PANTHER" id="PTHR44591">
    <property type="entry name" value="STRESS RESPONSE REGULATOR PROTEIN 1"/>
    <property type="match status" value="1"/>
</dbReference>
<dbReference type="PANTHER" id="PTHR44591:SF3">
    <property type="entry name" value="RESPONSE REGULATORY DOMAIN-CONTAINING PROTEIN"/>
    <property type="match status" value="1"/>
</dbReference>
<dbReference type="PROSITE" id="PS50110">
    <property type="entry name" value="RESPONSE_REGULATORY"/>
    <property type="match status" value="1"/>
</dbReference>
<reference evidence="3" key="1">
    <citation type="journal article" date="2015" name="Nature">
        <title>Complex archaea that bridge the gap between prokaryotes and eukaryotes.</title>
        <authorList>
            <person name="Spang A."/>
            <person name="Saw J.H."/>
            <person name="Jorgensen S.L."/>
            <person name="Zaremba-Niedzwiedzka K."/>
            <person name="Martijn J."/>
            <person name="Lind A.E."/>
            <person name="van Eijk R."/>
            <person name="Schleper C."/>
            <person name="Guy L."/>
            <person name="Ettema T.J."/>
        </authorList>
    </citation>
    <scope>NUCLEOTIDE SEQUENCE</scope>
</reference>
<keyword evidence="1" id="KW-0597">Phosphoprotein</keyword>
<evidence type="ECO:0000256" key="1">
    <source>
        <dbReference type="ARBA" id="ARBA00022553"/>
    </source>
</evidence>
<dbReference type="GO" id="GO:0000160">
    <property type="term" value="P:phosphorelay signal transduction system"/>
    <property type="evidence" value="ECO:0007669"/>
    <property type="project" value="InterPro"/>
</dbReference>
<dbReference type="InterPro" id="IPR011006">
    <property type="entry name" value="CheY-like_superfamily"/>
</dbReference>
<evidence type="ECO:0000259" key="2">
    <source>
        <dbReference type="PROSITE" id="PS50110"/>
    </source>
</evidence>
<gene>
    <name evidence="3" type="ORF">LCGC14_3087530</name>
</gene>
<dbReference type="SMART" id="SM00448">
    <property type="entry name" value="REC"/>
    <property type="match status" value="1"/>
</dbReference>
<dbReference type="EMBL" id="LAZR01066138">
    <property type="protein sequence ID" value="KKK54160.1"/>
    <property type="molecule type" value="Genomic_DNA"/>
</dbReference>
<accession>A0A0F8X044</accession>
<proteinExistence type="predicted"/>
<evidence type="ECO:0000313" key="3">
    <source>
        <dbReference type="EMBL" id="KKK54160.1"/>
    </source>
</evidence>
<name>A0A0F8X044_9ZZZZ</name>
<dbReference type="InterPro" id="IPR001789">
    <property type="entry name" value="Sig_transdc_resp-reg_receiver"/>
</dbReference>
<dbReference type="SUPFAM" id="SSF52172">
    <property type="entry name" value="CheY-like"/>
    <property type="match status" value="1"/>
</dbReference>
<dbReference type="Gene3D" id="3.40.50.2300">
    <property type="match status" value="1"/>
</dbReference>
<sequence>MTEQRKKVLVVDDDESAAAFVTAALDPKKYEVEGVGDGLAGLSRAREDPPDLIILDVYMPRQPGFYTLRDIKADPKTKSIPVIMLTGIGKRLGISYSTQDLYDVLGIEPDVFLEKPVDPVFLQRVTNRLMGMGSTDDDLETKGD</sequence>
<protein>
    <recommendedName>
        <fullName evidence="2">Response regulatory domain-containing protein</fullName>
    </recommendedName>
</protein>
<dbReference type="Pfam" id="PF00072">
    <property type="entry name" value="Response_reg"/>
    <property type="match status" value="1"/>
</dbReference>
<dbReference type="InterPro" id="IPR050595">
    <property type="entry name" value="Bact_response_regulator"/>
</dbReference>
<dbReference type="AlphaFoldDB" id="A0A0F8X044"/>
<comment type="caution">
    <text evidence="3">The sequence shown here is derived from an EMBL/GenBank/DDBJ whole genome shotgun (WGS) entry which is preliminary data.</text>
</comment>
<feature type="domain" description="Response regulatory" evidence="2">
    <location>
        <begin position="7"/>
        <end position="130"/>
    </location>
</feature>